<feature type="region of interest" description="Disordered" evidence="1">
    <location>
        <begin position="45"/>
        <end position="74"/>
    </location>
</feature>
<reference evidence="2 3" key="1">
    <citation type="submission" date="2021-06" db="EMBL/GenBank/DDBJ databases">
        <authorList>
            <person name="Palmer J.M."/>
        </authorList>
    </citation>
    <scope>NUCLEOTIDE SEQUENCE [LARGE SCALE GENOMIC DNA]</scope>
    <source>
        <strain evidence="2 3">AS_MEX2019</strain>
        <tissue evidence="2">Muscle</tissue>
    </source>
</reference>
<keyword evidence="3" id="KW-1185">Reference proteome</keyword>
<proteinExistence type="predicted"/>
<dbReference type="Proteomes" id="UP001469553">
    <property type="component" value="Unassembled WGS sequence"/>
</dbReference>
<name>A0ABV1ABT5_9TELE</name>
<dbReference type="EMBL" id="JAHRIP010087145">
    <property type="protein sequence ID" value="MEQ2315731.1"/>
    <property type="molecule type" value="Genomic_DNA"/>
</dbReference>
<gene>
    <name evidence="2" type="ORF">AMECASPLE_025431</name>
</gene>
<comment type="caution">
    <text evidence="2">The sequence shown here is derived from an EMBL/GenBank/DDBJ whole genome shotgun (WGS) entry which is preliminary data.</text>
</comment>
<accession>A0ABV1ABT5</accession>
<evidence type="ECO:0000313" key="3">
    <source>
        <dbReference type="Proteomes" id="UP001469553"/>
    </source>
</evidence>
<evidence type="ECO:0000256" key="1">
    <source>
        <dbReference type="SAM" id="MobiDB-lite"/>
    </source>
</evidence>
<evidence type="ECO:0000313" key="2">
    <source>
        <dbReference type="EMBL" id="MEQ2315731.1"/>
    </source>
</evidence>
<organism evidence="2 3">
    <name type="scientific">Ameca splendens</name>
    <dbReference type="NCBI Taxonomy" id="208324"/>
    <lineage>
        <taxon>Eukaryota</taxon>
        <taxon>Metazoa</taxon>
        <taxon>Chordata</taxon>
        <taxon>Craniata</taxon>
        <taxon>Vertebrata</taxon>
        <taxon>Euteleostomi</taxon>
        <taxon>Actinopterygii</taxon>
        <taxon>Neopterygii</taxon>
        <taxon>Teleostei</taxon>
        <taxon>Neoteleostei</taxon>
        <taxon>Acanthomorphata</taxon>
        <taxon>Ovalentaria</taxon>
        <taxon>Atherinomorphae</taxon>
        <taxon>Cyprinodontiformes</taxon>
        <taxon>Goodeidae</taxon>
        <taxon>Ameca</taxon>
    </lineage>
</organism>
<protein>
    <submittedName>
        <fullName evidence="2">Uncharacterized protein</fullName>
    </submittedName>
</protein>
<sequence length="109" mass="12348">MVAKKYEEQRERVKMEEQQAVAITFGNISTSKWAGRPKVPQLLPSRRSRDTWQRAITPGPRILRDTGTTKRQSIQTSSGPFLTISLHSSLICAVRAGVFYSWRSSIKKA</sequence>